<organism evidence="2 3">
    <name type="scientific">Gossypium klotzschianum</name>
    <dbReference type="NCBI Taxonomy" id="34286"/>
    <lineage>
        <taxon>Eukaryota</taxon>
        <taxon>Viridiplantae</taxon>
        <taxon>Streptophyta</taxon>
        <taxon>Embryophyta</taxon>
        <taxon>Tracheophyta</taxon>
        <taxon>Spermatophyta</taxon>
        <taxon>Magnoliopsida</taxon>
        <taxon>eudicotyledons</taxon>
        <taxon>Gunneridae</taxon>
        <taxon>Pentapetalae</taxon>
        <taxon>rosids</taxon>
        <taxon>malvids</taxon>
        <taxon>Malvales</taxon>
        <taxon>Malvaceae</taxon>
        <taxon>Malvoideae</taxon>
        <taxon>Gossypium</taxon>
    </lineage>
</organism>
<dbReference type="AlphaFoldDB" id="A0A7J8VUN2"/>
<dbReference type="InterPro" id="IPR005162">
    <property type="entry name" value="Retrotrans_gag_dom"/>
</dbReference>
<gene>
    <name evidence="2" type="ORF">Goklo_002894</name>
</gene>
<reference evidence="2 3" key="1">
    <citation type="journal article" date="2019" name="Genome Biol. Evol.">
        <title>Insights into the evolution of the New World diploid cottons (Gossypium, subgenus Houzingenia) based on genome sequencing.</title>
        <authorList>
            <person name="Grover C.E."/>
            <person name="Arick M.A. 2nd"/>
            <person name="Thrash A."/>
            <person name="Conover J.L."/>
            <person name="Sanders W.S."/>
            <person name="Peterson D.G."/>
            <person name="Frelichowski J.E."/>
            <person name="Scheffler J.A."/>
            <person name="Scheffler B.E."/>
            <person name="Wendel J.F."/>
        </authorList>
    </citation>
    <scope>NUCLEOTIDE SEQUENCE [LARGE SCALE GENOMIC DNA]</scope>
    <source>
        <strain evidence="2">57</strain>
        <tissue evidence="2">Leaf</tissue>
    </source>
</reference>
<protein>
    <recommendedName>
        <fullName evidence="1">Retrotransposon gag domain-containing protein</fullName>
    </recommendedName>
</protein>
<evidence type="ECO:0000259" key="1">
    <source>
        <dbReference type="Pfam" id="PF03732"/>
    </source>
</evidence>
<proteinExistence type="predicted"/>
<dbReference type="EMBL" id="JABFAB010000012">
    <property type="protein sequence ID" value="MBA0666491.1"/>
    <property type="molecule type" value="Genomic_DNA"/>
</dbReference>
<keyword evidence="3" id="KW-1185">Reference proteome</keyword>
<evidence type="ECO:0000313" key="3">
    <source>
        <dbReference type="Proteomes" id="UP000593573"/>
    </source>
</evidence>
<sequence>MMMALKKETMATTMVMSIRIEELELKDFVGTMYAYDVDNFLWKMENYFHAKGITDDAVKGRFYPEIIEEEARAKLQGITQRGTVGEYVQEFKELMLQVSNVIEKEVLIAFRNGLKS</sequence>
<evidence type="ECO:0000313" key="2">
    <source>
        <dbReference type="EMBL" id="MBA0666491.1"/>
    </source>
</evidence>
<dbReference type="Pfam" id="PF03732">
    <property type="entry name" value="Retrotrans_gag"/>
    <property type="match status" value="1"/>
</dbReference>
<name>A0A7J8VUN2_9ROSI</name>
<feature type="domain" description="Retrotransposon gag" evidence="1">
    <location>
        <begin position="56"/>
        <end position="115"/>
    </location>
</feature>
<accession>A0A7J8VUN2</accession>
<dbReference type="Proteomes" id="UP000593573">
    <property type="component" value="Unassembled WGS sequence"/>
</dbReference>
<comment type="caution">
    <text evidence="2">The sequence shown here is derived from an EMBL/GenBank/DDBJ whole genome shotgun (WGS) entry which is preliminary data.</text>
</comment>